<dbReference type="GO" id="GO:0016887">
    <property type="term" value="F:ATP hydrolysis activity"/>
    <property type="evidence" value="ECO:0007669"/>
    <property type="project" value="InterPro"/>
</dbReference>
<evidence type="ECO:0000259" key="1">
    <source>
        <dbReference type="Pfam" id="PF00004"/>
    </source>
</evidence>
<proteinExistence type="predicted"/>
<dbReference type="GO" id="GO:0005524">
    <property type="term" value="F:ATP binding"/>
    <property type="evidence" value="ECO:0007669"/>
    <property type="project" value="InterPro"/>
</dbReference>
<dbReference type="Proteomes" id="UP000823632">
    <property type="component" value="Unassembled WGS sequence"/>
</dbReference>
<dbReference type="SUPFAM" id="SSF52540">
    <property type="entry name" value="P-loop containing nucleoside triphosphate hydrolases"/>
    <property type="match status" value="1"/>
</dbReference>
<dbReference type="InterPro" id="IPR027417">
    <property type="entry name" value="P-loop_NTPase"/>
</dbReference>
<accession>A0A9D9DM35</accession>
<dbReference type="AlphaFoldDB" id="A0A9D9DM35"/>
<feature type="domain" description="ATPase AAA-type core" evidence="1">
    <location>
        <begin position="165"/>
        <end position="295"/>
    </location>
</feature>
<reference evidence="2" key="1">
    <citation type="submission" date="2020-10" db="EMBL/GenBank/DDBJ databases">
        <authorList>
            <person name="Gilroy R."/>
        </authorList>
    </citation>
    <scope>NUCLEOTIDE SEQUENCE</scope>
    <source>
        <strain evidence="2">10192</strain>
    </source>
</reference>
<evidence type="ECO:0000313" key="3">
    <source>
        <dbReference type="Proteomes" id="UP000823632"/>
    </source>
</evidence>
<dbReference type="InterPro" id="IPR003959">
    <property type="entry name" value="ATPase_AAA_core"/>
</dbReference>
<protein>
    <submittedName>
        <fullName evidence="2">AAA family ATPase</fullName>
    </submittedName>
</protein>
<dbReference type="Gene3D" id="3.40.50.300">
    <property type="entry name" value="P-loop containing nucleotide triphosphate hydrolases"/>
    <property type="match status" value="1"/>
</dbReference>
<sequence>MRITPVNLNTHSCSQNVSVQKTKNNNKQNVTTNYQTKQNSAPSFGSSMIEDMYYYFIRTLNNRREEQRKAQIRMIDQKIQDDTAILAKRLGIPQKEAAEKYNEYIMIGGLRPRGSGHELGLNKIMGYSQEKLDLIKDGITPVVMQVKAHKKGEELPPDIIVPNGILLYGPTGTGKSYMADALLEHFSKKDKLIETKVINVPWQFGDTDENVDLICYPFEEAKKHHKENGTHTIILLNNIDEMFSTPNMELLQGEFEYQTRDAAKNGVTWISTTNNVQAFPRWMFNPLRYGIDIHIDRVASDIEKSATLSYFIAAQDRKDLTNHDLILDRLKKQGINFYPPEIKKIMDIVDKKLSKLDHGNYERGYYRAPVKNEDIFEAINTLQNKEKYKFYTPENNTINIDKIDNSKDEIYIARKRGYYDKD</sequence>
<organism evidence="2 3">
    <name type="scientific">Candidatus Scatousia excrementipullorum</name>
    <dbReference type="NCBI Taxonomy" id="2840936"/>
    <lineage>
        <taxon>Bacteria</taxon>
        <taxon>Candidatus Scatousia</taxon>
    </lineage>
</organism>
<gene>
    <name evidence="2" type="ORF">IAC76_03255</name>
</gene>
<dbReference type="EMBL" id="JADIND010000072">
    <property type="protein sequence ID" value="MBO8430382.1"/>
    <property type="molecule type" value="Genomic_DNA"/>
</dbReference>
<comment type="caution">
    <text evidence="2">The sequence shown here is derived from an EMBL/GenBank/DDBJ whole genome shotgun (WGS) entry which is preliminary data.</text>
</comment>
<name>A0A9D9DM35_9BACT</name>
<evidence type="ECO:0000313" key="2">
    <source>
        <dbReference type="EMBL" id="MBO8430382.1"/>
    </source>
</evidence>
<reference evidence="2" key="2">
    <citation type="journal article" date="2021" name="PeerJ">
        <title>Extensive microbial diversity within the chicken gut microbiome revealed by metagenomics and culture.</title>
        <authorList>
            <person name="Gilroy R."/>
            <person name="Ravi A."/>
            <person name="Getino M."/>
            <person name="Pursley I."/>
            <person name="Horton D.L."/>
            <person name="Alikhan N.F."/>
            <person name="Baker D."/>
            <person name="Gharbi K."/>
            <person name="Hall N."/>
            <person name="Watson M."/>
            <person name="Adriaenssens E.M."/>
            <person name="Foster-Nyarko E."/>
            <person name="Jarju S."/>
            <person name="Secka A."/>
            <person name="Antonio M."/>
            <person name="Oren A."/>
            <person name="Chaudhuri R.R."/>
            <person name="La Ragione R."/>
            <person name="Hildebrand F."/>
            <person name="Pallen M.J."/>
        </authorList>
    </citation>
    <scope>NUCLEOTIDE SEQUENCE</scope>
    <source>
        <strain evidence="2">10192</strain>
    </source>
</reference>
<dbReference type="Pfam" id="PF00004">
    <property type="entry name" value="AAA"/>
    <property type="match status" value="1"/>
</dbReference>